<protein>
    <submittedName>
        <fullName evidence="1">Uncharacterized protein</fullName>
    </submittedName>
</protein>
<reference evidence="1 2" key="1">
    <citation type="submission" date="2017-05" db="EMBL/GenBank/DDBJ databases">
        <title>Vagococcus spp. assemblies.</title>
        <authorList>
            <person name="Gulvik C.A."/>
        </authorList>
    </citation>
    <scope>NUCLEOTIDE SEQUENCE [LARGE SCALE GENOMIC DNA]</scope>
    <source>
        <strain evidence="1 2">CCUG 51432</strain>
    </source>
</reference>
<comment type="caution">
    <text evidence="1">The sequence shown here is derived from an EMBL/GenBank/DDBJ whole genome shotgun (WGS) entry which is preliminary data.</text>
</comment>
<dbReference type="Proteomes" id="UP000287605">
    <property type="component" value="Unassembled WGS sequence"/>
</dbReference>
<dbReference type="AlphaFoldDB" id="A0A430AVX7"/>
<organism evidence="1 2">
    <name type="scientific">Vagococcus elongatus</name>
    <dbReference type="NCBI Taxonomy" id="180344"/>
    <lineage>
        <taxon>Bacteria</taxon>
        <taxon>Bacillati</taxon>
        <taxon>Bacillota</taxon>
        <taxon>Bacilli</taxon>
        <taxon>Lactobacillales</taxon>
        <taxon>Enterococcaceae</taxon>
        <taxon>Vagococcus</taxon>
    </lineage>
</organism>
<name>A0A430AVX7_9ENTE</name>
<evidence type="ECO:0000313" key="2">
    <source>
        <dbReference type="Proteomes" id="UP000287605"/>
    </source>
</evidence>
<proteinExistence type="predicted"/>
<dbReference type="EMBL" id="NGKA01000008">
    <property type="protein sequence ID" value="RSU12201.1"/>
    <property type="molecule type" value="Genomic_DNA"/>
</dbReference>
<gene>
    <name evidence="1" type="ORF">CBF29_06275</name>
</gene>
<accession>A0A430AVX7</accession>
<keyword evidence="2" id="KW-1185">Reference proteome</keyword>
<sequence length="62" mass="7206">MEKYSIDASLEFKMMNYMVHQMTHINFAAIILVDQIAKSDDYDEDVIKTAKDIVKMSDLAYI</sequence>
<evidence type="ECO:0000313" key="1">
    <source>
        <dbReference type="EMBL" id="RSU12201.1"/>
    </source>
</evidence>
<dbReference type="RefSeq" id="WP_126808577.1">
    <property type="nucleotide sequence ID" value="NZ_NGKA01000008.1"/>
</dbReference>